<dbReference type="Gene3D" id="1.10.3730.20">
    <property type="match status" value="1"/>
</dbReference>
<keyword evidence="6 7" id="KW-0472">Membrane</keyword>
<feature type="transmembrane region" description="Helical" evidence="7">
    <location>
        <begin position="7"/>
        <end position="29"/>
    </location>
</feature>
<sequence length="307" mass="34504">MTRKTKGLLSVLVPVITWGISFVSTEFLLGVLGPMTIGSIRFVIATALLYVAMKMTNQSLKIASKDRILFLLAGGIGIGIYFFFENTGIKYISASPAALIISAIPVFTLIFEAIIYKRKFDRTDLFAVLLSVLGVVFIVDIKLSELFNAKESMGYLMMLGAVVAWVVYALSSKPLFERYSYLTIIYYQFLHSIPFFIPFIFFESNNWHAVGFEAFFHLIFLSIFASVLGFYYYAKAMNLLGITEASIFINFLPIVTIIFSFFYMGTLISARQFIGGALVLASVTMTTLHEQSVQKSKEKQEMLSELE</sequence>
<organism evidence="9 10">
    <name type="scientific">Fusibacter ferrireducens</name>
    <dbReference type="NCBI Taxonomy" id="2785058"/>
    <lineage>
        <taxon>Bacteria</taxon>
        <taxon>Bacillati</taxon>
        <taxon>Bacillota</taxon>
        <taxon>Clostridia</taxon>
        <taxon>Eubacteriales</taxon>
        <taxon>Eubacteriales Family XII. Incertae Sedis</taxon>
        <taxon>Fusibacter</taxon>
    </lineage>
</organism>
<evidence type="ECO:0000256" key="2">
    <source>
        <dbReference type="ARBA" id="ARBA00007362"/>
    </source>
</evidence>
<keyword evidence="3" id="KW-1003">Cell membrane</keyword>
<feature type="domain" description="EamA" evidence="8">
    <location>
        <begin position="6"/>
        <end position="139"/>
    </location>
</feature>
<evidence type="ECO:0000256" key="5">
    <source>
        <dbReference type="ARBA" id="ARBA00022989"/>
    </source>
</evidence>
<feature type="transmembrane region" description="Helical" evidence="7">
    <location>
        <begin position="214"/>
        <end position="233"/>
    </location>
</feature>
<evidence type="ECO:0000259" key="8">
    <source>
        <dbReference type="Pfam" id="PF00892"/>
    </source>
</evidence>
<comment type="similarity">
    <text evidence="2">Belongs to the EamA transporter family.</text>
</comment>
<dbReference type="PANTHER" id="PTHR42920:SF11">
    <property type="entry name" value="INNER MEMBRANE PROTEIN YTFF"/>
    <property type="match status" value="1"/>
</dbReference>
<feature type="transmembrane region" description="Helical" evidence="7">
    <location>
        <begin position="96"/>
        <end position="116"/>
    </location>
</feature>
<evidence type="ECO:0000256" key="4">
    <source>
        <dbReference type="ARBA" id="ARBA00022692"/>
    </source>
</evidence>
<feature type="transmembrane region" description="Helical" evidence="7">
    <location>
        <begin position="245"/>
        <end position="264"/>
    </location>
</feature>
<evidence type="ECO:0000256" key="6">
    <source>
        <dbReference type="ARBA" id="ARBA00023136"/>
    </source>
</evidence>
<evidence type="ECO:0000256" key="7">
    <source>
        <dbReference type="SAM" id="Phobius"/>
    </source>
</evidence>
<keyword evidence="4 7" id="KW-0812">Transmembrane</keyword>
<dbReference type="InterPro" id="IPR037185">
    <property type="entry name" value="EmrE-like"/>
</dbReference>
<accession>A0ABR9ZZ32</accession>
<evidence type="ECO:0000256" key="3">
    <source>
        <dbReference type="ARBA" id="ARBA00022475"/>
    </source>
</evidence>
<dbReference type="EMBL" id="JADKNH010000014">
    <property type="protein sequence ID" value="MBF4695221.1"/>
    <property type="molecule type" value="Genomic_DNA"/>
</dbReference>
<feature type="transmembrane region" description="Helical" evidence="7">
    <location>
        <begin position="153"/>
        <end position="171"/>
    </location>
</feature>
<feature type="transmembrane region" description="Helical" evidence="7">
    <location>
        <begin position="68"/>
        <end position="84"/>
    </location>
</feature>
<comment type="caution">
    <text evidence="9">The sequence shown here is derived from an EMBL/GenBank/DDBJ whole genome shotgun (WGS) entry which is preliminary data.</text>
</comment>
<evidence type="ECO:0000313" key="10">
    <source>
        <dbReference type="Proteomes" id="UP000614200"/>
    </source>
</evidence>
<dbReference type="SUPFAM" id="SSF103481">
    <property type="entry name" value="Multidrug resistance efflux transporter EmrE"/>
    <property type="match status" value="2"/>
</dbReference>
<comment type="subcellular location">
    <subcellularLocation>
        <location evidence="1">Cell membrane</location>
        <topology evidence="1">Multi-pass membrane protein</topology>
    </subcellularLocation>
</comment>
<protein>
    <submittedName>
        <fullName evidence="9">DMT family transporter</fullName>
    </submittedName>
</protein>
<keyword evidence="10" id="KW-1185">Reference proteome</keyword>
<proteinExistence type="inferred from homology"/>
<dbReference type="Proteomes" id="UP000614200">
    <property type="component" value="Unassembled WGS sequence"/>
</dbReference>
<dbReference type="InterPro" id="IPR000620">
    <property type="entry name" value="EamA_dom"/>
</dbReference>
<feature type="transmembrane region" description="Helical" evidence="7">
    <location>
        <begin position="35"/>
        <end position="56"/>
    </location>
</feature>
<dbReference type="InterPro" id="IPR051258">
    <property type="entry name" value="Diverse_Substrate_Transporter"/>
</dbReference>
<reference evidence="9 10" key="1">
    <citation type="submission" date="2020-11" db="EMBL/GenBank/DDBJ databases">
        <title>Fusibacter basophilias sp. nov.</title>
        <authorList>
            <person name="Qiu D."/>
        </authorList>
    </citation>
    <scope>NUCLEOTIDE SEQUENCE [LARGE SCALE GENOMIC DNA]</scope>
    <source>
        <strain evidence="9 10">Q10-2</strain>
    </source>
</reference>
<dbReference type="RefSeq" id="WP_194703464.1">
    <property type="nucleotide sequence ID" value="NZ_JADKNH010000014.1"/>
</dbReference>
<evidence type="ECO:0000256" key="1">
    <source>
        <dbReference type="ARBA" id="ARBA00004651"/>
    </source>
</evidence>
<dbReference type="Pfam" id="PF00892">
    <property type="entry name" value="EamA"/>
    <property type="match status" value="2"/>
</dbReference>
<keyword evidence="5 7" id="KW-1133">Transmembrane helix</keyword>
<name>A0ABR9ZZ32_9FIRM</name>
<dbReference type="PANTHER" id="PTHR42920">
    <property type="entry name" value="OS03G0707200 PROTEIN-RELATED"/>
    <property type="match status" value="1"/>
</dbReference>
<feature type="transmembrane region" description="Helical" evidence="7">
    <location>
        <begin position="183"/>
        <end position="202"/>
    </location>
</feature>
<evidence type="ECO:0000313" key="9">
    <source>
        <dbReference type="EMBL" id="MBF4695221.1"/>
    </source>
</evidence>
<feature type="transmembrane region" description="Helical" evidence="7">
    <location>
        <begin position="123"/>
        <end position="141"/>
    </location>
</feature>
<feature type="domain" description="EamA" evidence="8">
    <location>
        <begin position="153"/>
        <end position="287"/>
    </location>
</feature>
<gene>
    <name evidence="9" type="ORF">ISU02_19140</name>
</gene>